<evidence type="ECO:0000256" key="2">
    <source>
        <dbReference type="ARBA" id="ARBA00005577"/>
    </source>
</evidence>
<dbReference type="EMBL" id="HBEL01030115">
    <property type="protein sequence ID" value="CAD8417885.1"/>
    <property type="molecule type" value="Transcribed_RNA"/>
</dbReference>
<feature type="transmembrane region" description="Helical" evidence="8">
    <location>
        <begin position="259"/>
        <end position="283"/>
    </location>
</feature>
<protein>
    <submittedName>
        <fullName evidence="9">Uncharacterized protein</fullName>
    </submittedName>
</protein>
<evidence type="ECO:0000256" key="1">
    <source>
        <dbReference type="ARBA" id="ARBA00004141"/>
    </source>
</evidence>
<evidence type="ECO:0000313" key="9">
    <source>
        <dbReference type="EMBL" id="CAD8417885.1"/>
    </source>
</evidence>
<dbReference type="GO" id="GO:0016485">
    <property type="term" value="P:protein processing"/>
    <property type="evidence" value="ECO:0007669"/>
    <property type="project" value="InterPro"/>
</dbReference>
<organism evidence="9">
    <name type="scientific">Proboscia inermis</name>
    <dbReference type="NCBI Taxonomy" id="420281"/>
    <lineage>
        <taxon>Eukaryota</taxon>
        <taxon>Sar</taxon>
        <taxon>Stramenopiles</taxon>
        <taxon>Ochrophyta</taxon>
        <taxon>Bacillariophyta</taxon>
        <taxon>Coscinodiscophyceae</taxon>
        <taxon>Rhizosoleniophycidae</taxon>
        <taxon>Rhizosoleniales</taxon>
        <taxon>Rhizosoleniaceae</taxon>
        <taxon>Proboscia</taxon>
    </lineage>
</organism>
<keyword evidence="4" id="KW-0914">Notch signaling pathway</keyword>
<dbReference type="GO" id="GO:0007219">
    <property type="term" value="P:Notch signaling pathway"/>
    <property type="evidence" value="ECO:0007669"/>
    <property type="project" value="UniProtKB-KW"/>
</dbReference>
<evidence type="ECO:0000256" key="8">
    <source>
        <dbReference type="SAM" id="Phobius"/>
    </source>
</evidence>
<comment type="subcellular location">
    <subcellularLocation>
        <location evidence="1">Membrane</location>
        <topology evidence="1">Multi-pass membrane protein</topology>
    </subcellularLocation>
</comment>
<dbReference type="PANTHER" id="PTHR12889">
    <property type="entry name" value="GAMMA-SECRETASE SUBUNIT APH-1"/>
    <property type="match status" value="1"/>
</dbReference>
<name>A0A7S0CC54_9STRA</name>
<evidence type="ECO:0000256" key="4">
    <source>
        <dbReference type="ARBA" id="ARBA00022976"/>
    </source>
</evidence>
<evidence type="ECO:0000256" key="5">
    <source>
        <dbReference type="ARBA" id="ARBA00022989"/>
    </source>
</evidence>
<evidence type="ECO:0000256" key="6">
    <source>
        <dbReference type="ARBA" id="ARBA00023136"/>
    </source>
</evidence>
<gene>
    <name evidence="9" type="ORF">PINE0816_LOCUS14020</name>
</gene>
<sequence length="322" mass="34722">MTTLSLSLGCALLAFSPAASLLLLLLYSKAQLIIVVTTSAFAFLLSSLASSIIWIILPASVRSLPFILIPLSSLCQGACRVGFVSLYIKIESVISASIQKHEKDAIRRLRNNTNAEMTDAERGELENAIIGESSRLRLEMNDYSCGFAAGVGFGGMHALMLYGTLLTSEGMDSEGSGTLYQSSCPEIPSIVNSALNAFMFEILDIIWMLMTFYGVRRLNNISEGGKLLSGKFTVGLTVVSHTAAGFTTVLNLLDSGCLASLPVLGLIVCSVTFWFSAYINPIFLPKTHRRRMEGDPSREPSTNSGEPLEAAGMFVGNRAHEE</sequence>
<feature type="region of interest" description="Disordered" evidence="7">
    <location>
        <begin position="290"/>
        <end position="322"/>
    </location>
</feature>
<accession>A0A7S0CC54</accession>
<dbReference type="Pfam" id="PF06105">
    <property type="entry name" value="Aph-1"/>
    <property type="match status" value="1"/>
</dbReference>
<dbReference type="GO" id="GO:0016020">
    <property type="term" value="C:membrane"/>
    <property type="evidence" value="ECO:0007669"/>
    <property type="project" value="UniProtKB-SubCell"/>
</dbReference>
<dbReference type="InterPro" id="IPR009294">
    <property type="entry name" value="Aph-1"/>
</dbReference>
<keyword evidence="3 8" id="KW-0812">Transmembrane</keyword>
<feature type="transmembrane region" description="Helical" evidence="8">
    <location>
        <begin position="143"/>
        <end position="165"/>
    </location>
</feature>
<keyword evidence="6 8" id="KW-0472">Membrane</keyword>
<dbReference type="AlphaFoldDB" id="A0A7S0CC54"/>
<reference evidence="9" key="1">
    <citation type="submission" date="2021-01" db="EMBL/GenBank/DDBJ databases">
        <authorList>
            <person name="Corre E."/>
            <person name="Pelletier E."/>
            <person name="Niang G."/>
            <person name="Scheremetjew M."/>
            <person name="Finn R."/>
            <person name="Kale V."/>
            <person name="Holt S."/>
            <person name="Cochrane G."/>
            <person name="Meng A."/>
            <person name="Brown T."/>
            <person name="Cohen L."/>
        </authorList>
    </citation>
    <scope>NUCLEOTIDE SEQUENCE</scope>
    <source>
        <strain evidence="9">CCAP1064/1</strain>
    </source>
</reference>
<feature type="transmembrane region" description="Helical" evidence="8">
    <location>
        <begin position="195"/>
        <end position="215"/>
    </location>
</feature>
<evidence type="ECO:0000256" key="7">
    <source>
        <dbReference type="SAM" id="MobiDB-lite"/>
    </source>
</evidence>
<keyword evidence="5 8" id="KW-1133">Transmembrane helix</keyword>
<comment type="similarity">
    <text evidence="2">Belongs to the APH-1 family.</text>
</comment>
<proteinExistence type="inferred from homology"/>
<feature type="transmembrane region" description="Helical" evidence="8">
    <location>
        <begin position="30"/>
        <end position="57"/>
    </location>
</feature>
<feature type="transmembrane region" description="Helical" evidence="8">
    <location>
        <begin position="227"/>
        <end position="253"/>
    </location>
</feature>
<evidence type="ECO:0000256" key="3">
    <source>
        <dbReference type="ARBA" id="ARBA00022692"/>
    </source>
</evidence>